<dbReference type="GO" id="GO:0004559">
    <property type="term" value="F:alpha-mannosidase activity"/>
    <property type="evidence" value="ECO:0007669"/>
    <property type="project" value="InterPro"/>
</dbReference>
<dbReference type="InterPro" id="IPR011330">
    <property type="entry name" value="Glyco_hydro/deAcase_b/a-brl"/>
</dbReference>
<dbReference type="Pfam" id="PF09261">
    <property type="entry name" value="Alpha-mann_mid"/>
    <property type="match status" value="1"/>
</dbReference>
<dbReference type="GO" id="GO:0009313">
    <property type="term" value="P:oligosaccharide catabolic process"/>
    <property type="evidence" value="ECO:0007669"/>
    <property type="project" value="TreeGrafter"/>
</dbReference>
<dbReference type="AlphaFoldDB" id="A0AAU8IHC5"/>
<dbReference type="Gene3D" id="1.20.1270.50">
    <property type="entry name" value="Glycoside hydrolase family 38, central domain"/>
    <property type="match status" value="1"/>
</dbReference>
<evidence type="ECO:0000256" key="2">
    <source>
        <dbReference type="ARBA" id="ARBA00022723"/>
    </source>
</evidence>
<comment type="similarity">
    <text evidence="1">Belongs to the glycosyl hydrolase 38 family.</text>
</comment>
<gene>
    <name evidence="6" type="ORF">ABNN70_05570</name>
</gene>
<feature type="domain" description="Glycoside hydrolase family 38 central" evidence="5">
    <location>
        <begin position="282"/>
        <end position="360"/>
    </location>
</feature>
<dbReference type="InterPro" id="IPR037094">
    <property type="entry name" value="Glyco_hydro_38_cen_sf"/>
</dbReference>
<dbReference type="GO" id="GO:0030246">
    <property type="term" value="F:carbohydrate binding"/>
    <property type="evidence" value="ECO:0007669"/>
    <property type="project" value="InterPro"/>
</dbReference>
<dbReference type="SUPFAM" id="SSF74650">
    <property type="entry name" value="Galactose mutarotase-like"/>
    <property type="match status" value="1"/>
</dbReference>
<dbReference type="PANTHER" id="PTHR46017">
    <property type="entry name" value="ALPHA-MANNOSIDASE 2C1"/>
    <property type="match status" value="1"/>
</dbReference>
<proteinExistence type="inferred from homology"/>
<accession>A0AAU8IHC5</accession>
<dbReference type="InterPro" id="IPR015341">
    <property type="entry name" value="Glyco_hydro_38_cen"/>
</dbReference>
<sequence>MKKKNVHIVPHTHWDREWYFTNSRSTVYLISQVNEVIDVLEKNPDTYYYLFDAQSSLIEDYLSFYPEKRSILGKLISDQRLLIGPWYTQTDQIAVAQESIVRNLYYGIKFAKQLGHSMMIGYCPDIFGQGGNMPQIYQKFGIRTAIIWRGIGHSKLKQNEFLWEGDDGTKILAIQMPFGYFFGANIPENVEELKQFSSSMIPKLEQRSAFNQLYLPNGVDQLPINHRLNQIVTKLNVIDTNHQYMISSPEQYLVELRNDIRTKEDRKLPTIKGELLDGEDSRVHKSIYSTRADLKKKNNQLENYVTHILEPISTLGYLCGLRYPHREIEHIWKIVFKNAAHDSIGNCNSDSTNFDIGARNKLAHDFAQNITEKMMRDISMNIKTDHDYSFTVFNTMPVPRSEVLDTFAYLPGGSYHFEDTDGNEILYEVVSRQDQSDYVLHQAELLTPNMYRSHKKKRKLPQKVYYTHIKFWVDNVPGLGYKQFYLFPDESAVPITIHETNQNRIENEYYQVWFDSCTRTFNVKDKKTSRVYTRQFEIIENGDGGDSYNYSPPYQDLSITSSEAQVVQIKSHLGVLEQSITVQMNFQVPQDLSVRALKQKNELMPLSLCVSLNRQDPVVHVAVKVDNRVLSHRVRFRCHTDIHSQNSLADGLFGTVQRPFVHSQDASWQQCHWVEKPIELNPLQSFAALSDAHATVAVFTDGAREYEVTGKHFSDLTVTLFRTYSYMGKEKLLYRPGRASGETIVPTPDAEMLGINEFTLGVYYSDQTFDQAKVGHVSKMIYSPLQCYELAPFLNSRIRFIRNEPSVKKLPVQKGFLDISGSTAVVSALKKAEKGSSVIIRCFNNFIKNSAAVIFPDDAESVDLDEATRAEQKDTGCHFTLATSEFKTYKLTIGDENLDHNTGSH</sequence>
<organism evidence="6">
    <name type="scientific">Sporolactobacillus sp. Y61</name>
    <dbReference type="NCBI Taxonomy" id="3160863"/>
    <lineage>
        <taxon>Bacteria</taxon>
        <taxon>Bacillati</taxon>
        <taxon>Bacillota</taxon>
        <taxon>Bacilli</taxon>
        <taxon>Bacillales</taxon>
        <taxon>Sporolactobacillaceae</taxon>
        <taxon>Sporolactobacillus</taxon>
    </lineage>
</organism>
<evidence type="ECO:0000256" key="1">
    <source>
        <dbReference type="ARBA" id="ARBA00009792"/>
    </source>
</evidence>
<dbReference type="Gene3D" id="2.70.98.30">
    <property type="entry name" value="Golgi alpha-mannosidase II, domain 4"/>
    <property type="match status" value="1"/>
</dbReference>
<dbReference type="GO" id="GO:0046872">
    <property type="term" value="F:metal ion binding"/>
    <property type="evidence" value="ECO:0007669"/>
    <property type="project" value="UniProtKB-KW"/>
</dbReference>
<dbReference type="CDD" id="cd10815">
    <property type="entry name" value="GH38N_AMII_EcMngB_like"/>
    <property type="match status" value="1"/>
</dbReference>
<dbReference type="Pfam" id="PF01074">
    <property type="entry name" value="Glyco_hydro_38N"/>
    <property type="match status" value="1"/>
</dbReference>
<keyword evidence="2" id="KW-0479">Metal-binding</keyword>
<reference evidence="6" key="1">
    <citation type="submission" date="2024-06" db="EMBL/GenBank/DDBJ databases">
        <authorList>
            <person name="Fan A."/>
            <person name="Zhang F.Y."/>
            <person name="Zhang L."/>
        </authorList>
    </citation>
    <scope>NUCLEOTIDE SEQUENCE</scope>
    <source>
        <strain evidence="6">Y61</strain>
    </source>
</reference>
<dbReference type="SUPFAM" id="SSF88688">
    <property type="entry name" value="Families 57/38 glycoside transferase middle domain"/>
    <property type="match status" value="1"/>
</dbReference>
<dbReference type="GO" id="GO:0006013">
    <property type="term" value="P:mannose metabolic process"/>
    <property type="evidence" value="ECO:0007669"/>
    <property type="project" value="InterPro"/>
</dbReference>
<dbReference type="InterPro" id="IPR011682">
    <property type="entry name" value="Glyco_hydro_38_C"/>
</dbReference>
<dbReference type="EMBL" id="CP159510">
    <property type="protein sequence ID" value="XCJ17935.1"/>
    <property type="molecule type" value="Genomic_DNA"/>
</dbReference>
<dbReference type="InterPro" id="IPR028995">
    <property type="entry name" value="Glyco_hydro_57/38_cen_sf"/>
</dbReference>
<evidence type="ECO:0000313" key="6">
    <source>
        <dbReference type="EMBL" id="XCJ17935.1"/>
    </source>
</evidence>
<dbReference type="InterPro" id="IPR000602">
    <property type="entry name" value="Glyco_hydro_38_N"/>
</dbReference>
<dbReference type="InterPro" id="IPR011013">
    <property type="entry name" value="Gal_mutarotase_sf_dom"/>
</dbReference>
<evidence type="ECO:0000259" key="5">
    <source>
        <dbReference type="SMART" id="SM00872"/>
    </source>
</evidence>
<protein>
    <submittedName>
        <fullName evidence="6">Glycoside hydrolase family 38 C-terminal domain-containing protein</fullName>
    </submittedName>
</protein>
<dbReference type="SMART" id="SM00872">
    <property type="entry name" value="Alpha-mann_mid"/>
    <property type="match status" value="1"/>
</dbReference>
<evidence type="ECO:0000256" key="4">
    <source>
        <dbReference type="ARBA" id="ARBA00023295"/>
    </source>
</evidence>
<evidence type="ECO:0000256" key="3">
    <source>
        <dbReference type="ARBA" id="ARBA00022801"/>
    </source>
</evidence>
<dbReference type="SUPFAM" id="SSF88713">
    <property type="entry name" value="Glycoside hydrolase/deacetylase"/>
    <property type="match status" value="1"/>
</dbReference>
<dbReference type="InterPro" id="IPR027291">
    <property type="entry name" value="Glyco_hydro_38_N_sf"/>
</dbReference>
<keyword evidence="3 6" id="KW-0378">Hydrolase</keyword>
<dbReference type="RefSeq" id="WP_353949020.1">
    <property type="nucleotide sequence ID" value="NZ_CP159510.1"/>
</dbReference>
<dbReference type="Gene3D" id="3.20.110.10">
    <property type="entry name" value="Glycoside hydrolase 38, N terminal domain"/>
    <property type="match status" value="1"/>
</dbReference>
<dbReference type="PANTHER" id="PTHR46017:SF2">
    <property type="entry name" value="MANNOSYLGLYCERATE HYDROLASE"/>
    <property type="match status" value="1"/>
</dbReference>
<keyword evidence="4" id="KW-0326">Glycosidase</keyword>
<name>A0AAU8IHC5_9BACL</name>
<dbReference type="Pfam" id="PF07748">
    <property type="entry name" value="Glyco_hydro_38C"/>
    <property type="match status" value="1"/>
</dbReference>